<evidence type="ECO:0000313" key="2">
    <source>
        <dbReference type="Proteomes" id="UP000467841"/>
    </source>
</evidence>
<accession>A0A6D2JGG7</accession>
<proteinExistence type="predicted"/>
<evidence type="ECO:0000313" key="1">
    <source>
        <dbReference type="EMBL" id="CAA7038892.1"/>
    </source>
</evidence>
<gene>
    <name evidence="1" type="ORF">MERR_LOCUS26127</name>
</gene>
<sequence>MIIDELFIRRVLERFCQASGQKVSLDKSKIFFSDNVSRELSSVVSAESGIQATRELGRYLGVPILQRRINKETFGTVLERMSSKLAGWKGRMLSLAGRITLSKAGTWSSTWRSVVVGIRDVIRPGHGWVIGDGQRVNFWADKFLGESLLIDEVVAEVPEGLTMMKASDLWLDGTGWEMGRITQFVSDDTKLELAAVVVDKVSGVGDRLSWKETPDSRFTVSSANRFLSRDHLHKPDMSFFVKQV</sequence>
<dbReference type="PANTHER" id="PTHR33116">
    <property type="entry name" value="REVERSE TRANSCRIPTASE ZINC-BINDING DOMAIN-CONTAINING PROTEIN-RELATED-RELATED"/>
    <property type="match status" value="1"/>
</dbReference>
<keyword evidence="2" id="KW-1185">Reference proteome</keyword>
<dbReference type="AlphaFoldDB" id="A0A6D2JGG7"/>
<dbReference type="EMBL" id="CACVBM020001200">
    <property type="protein sequence ID" value="CAA7038892.1"/>
    <property type="molecule type" value="Genomic_DNA"/>
</dbReference>
<reference evidence="1" key="1">
    <citation type="submission" date="2020-01" db="EMBL/GenBank/DDBJ databases">
        <authorList>
            <person name="Mishra B."/>
        </authorList>
    </citation>
    <scope>NUCLEOTIDE SEQUENCE [LARGE SCALE GENOMIC DNA]</scope>
</reference>
<comment type="caution">
    <text evidence="1">The sequence shown here is derived from an EMBL/GenBank/DDBJ whole genome shotgun (WGS) entry which is preliminary data.</text>
</comment>
<dbReference type="Proteomes" id="UP000467841">
    <property type="component" value="Unassembled WGS sequence"/>
</dbReference>
<evidence type="ECO:0008006" key="3">
    <source>
        <dbReference type="Google" id="ProtNLM"/>
    </source>
</evidence>
<dbReference type="PANTHER" id="PTHR33116:SF70">
    <property type="entry name" value="NON-LTR RETROELEMENT REVERSE TRANSCRIPTASE-LIKE PROTEIN"/>
    <property type="match status" value="1"/>
</dbReference>
<dbReference type="OrthoDB" id="1434716at2759"/>
<organism evidence="1 2">
    <name type="scientific">Microthlaspi erraticum</name>
    <dbReference type="NCBI Taxonomy" id="1685480"/>
    <lineage>
        <taxon>Eukaryota</taxon>
        <taxon>Viridiplantae</taxon>
        <taxon>Streptophyta</taxon>
        <taxon>Embryophyta</taxon>
        <taxon>Tracheophyta</taxon>
        <taxon>Spermatophyta</taxon>
        <taxon>Magnoliopsida</taxon>
        <taxon>eudicotyledons</taxon>
        <taxon>Gunneridae</taxon>
        <taxon>Pentapetalae</taxon>
        <taxon>rosids</taxon>
        <taxon>malvids</taxon>
        <taxon>Brassicales</taxon>
        <taxon>Brassicaceae</taxon>
        <taxon>Coluteocarpeae</taxon>
        <taxon>Microthlaspi</taxon>
    </lineage>
</organism>
<protein>
    <recommendedName>
        <fullName evidence="3">Reverse transcriptase domain-containing protein</fullName>
    </recommendedName>
</protein>
<name>A0A6D2JGG7_9BRAS</name>